<dbReference type="OrthoDB" id="5189227at2"/>
<feature type="transmembrane region" description="Helical" evidence="1">
    <location>
        <begin position="34"/>
        <end position="55"/>
    </location>
</feature>
<dbReference type="RefSeq" id="WP_130345037.1">
    <property type="nucleotide sequence ID" value="NZ_SGWQ01000005.1"/>
</dbReference>
<organism evidence="3 4">
    <name type="scientific">Herbihabitans rhizosphaerae</name>
    <dbReference type="NCBI Taxonomy" id="1872711"/>
    <lineage>
        <taxon>Bacteria</taxon>
        <taxon>Bacillati</taxon>
        <taxon>Actinomycetota</taxon>
        <taxon>Actinomycetes</taxon>
        <taxon>Pseudonocardiales</taxon>
        <taxon>Pseudonocardiaceae</taxon>
        <taxon>Herbihabitans</taxon>
    </lineage>
</organism>
<keyword evidence="1" id="KW-1133">Transmembrane helix</keyword>
<dbReference type="Pfam" id="PF10756">
    <property type="entry name" value="bPH_6"/>
    <property type="match status" value="1"/>
</dbReference>
<protein>
    <submittedName>
        <fullName evidence="3">PH (Pleckstrin Homology) domain-containing protein</fullName>
    </submittedName>
</protein>
<evidence type="ECO:0000313" key="3">
    <source>
        <dbReference type="EMBL" id="RZS37551.1"/>
    </source>
</evidence>
<dbReference type="Proteomes" id="UP000294257">
    <property type="component" value="Unassembled WGS sequence"/>
</dbReference>
<evidence type="ECO:0000313" key="4">
    <source>
        <dbReference type="Proteomes" id="UP000294257"/>
    </source>
</evidence>
<proteinExistence type="predicted"/>
<accession>A0A4Q7KPE2</accession>
<dbReference type="InterPro" id="IPR019692">
    <property type="entry name" value="CFP-6_PH"/>
</dbReference>
<feature type="transmembrane region" description="Helical" evidence="1">
    <location>
        <begin position="9"/>
        <end position="28"/>
    </location>
</feature>
<reference evidence="3 4" key="1">
    <citation type="submission" date="2019-02" db="EMBL/GenBank/DDBJ databases">
        <title>Genomic Encyclopedia of Type Strains, Phase IV (KMG-IV): sequencing the most valuable type-strain genomes for metagenomic binning, comparative biology and taxonomic classification.</title>
        <authorList>
            <person name="Goeker M."/>
        </authorList>
    </citation>
    <scope>NUCLEOTIDE SEQUENCE [LARGE SCALE GENOMIC DNA]</scope>
    <source>
        <strain evidence="3 4">DSM 101727</strain>
    </source>
</reference>
<dbReference type="EMBL" id="SGWQ01000005">
    <property type="protein sequence ID" value="RZS37551.1"/>
    <property type="molecule type" value="Genomic_DNA"/>
</dbReference>
<keyword evidence="1" id="KW-0812">Transmembrane</keyword>
<gene>
    <name evidence="3" type="ORF">EV193_105107</name>
</gene>
<feature type="domain" description="Low molecular weight protein antigen 6 PH" evidence="2">
    <location>
        <begin position="56"/>
        <end position="132"/>
    </location>
</feature>
<evidence type="ECO:0000256" key="1">
    <source>
        <dbReference type="SAM" id="Phobius"/>
    </source>
</evidence>
<dbReference type="AlphaFoldDB" id="A0A4Q7KPE2"/>
<sequence>MRHTWAPPAALVGMAWVLAAGAGVWVALSEDPRGQVLIAVAAAALVLLALSGTLARPRLAADADGVTVRGLTRTRHWSWAQASVRLATHRRLGREQPVVEIDVHDRDDLVVLGWLDLGEDPRDVIESIAALRT</sequence>
<keyword evidence="4" id="KW-1185">Reference proteome</keyword>
<keyword evidence="1" id="KW-0472">Membrane</keyword>
<comment type="caution">
    <text evidence="3">The sequence shown here is derived from an EMBL/GenBank/DDBJ whole genome shotgun (WGS) entry which is preliminary data.</text>
</comment>
<name>A0A4Q7KPE2_9PSEU</name>
<evidence type="ECO:0000259" key="2">
    <source>
        <dbReference type="Pfam" id="PF10756"/>
    </source>
</evidence>